<comment type="catalytic activity">
    <reaction evidence="10">
        <text>2 cob(II)alamin + reduced [electron-transfer flavoprotein] + 2 ATP = 2 adenosylcob(III)alamin + 2 triphosphate + oxidized [electron-transfer flavoprotein] + 3 H(+)</text>
        <dbReference type="Rhea" id="RHEA:28671"/>
        <dbReference type="Rhea" id="RHEA-COMP:10685"/>
        <dbReference type="Rhea" id="RHEA-COMP:10686"/>
        <dbReference type="ChEBI" id="CHEBI:15378"/>
        <dbReference type="ChEBI" id="CHEBI:16304"/>
        <dbReference type="ChEBI" id="CHEBI:18036"/>
        <dbReference type="ChEBI" id="CHEBI:18408"/>
        <dbReference type="ChEBI" id="CHEBI:30616"/>
        <dbReference type="ChEBI" id="CHEBI:57692"/>
        <dbReference type="ChEBI" id="CHEBI:58307"/>
        <dbReference type="EC" id="2.5.1.17"/>
    </reaction>
</comment>
<evidence type="ECO:0000313" key="12">
    <source>
        <dbReference type="Proteomes" id="UP000697998"/>
    </source>
</evidence>
<dbReference type="Pfam" id="PF02572">
    <property type="entry name" value="CobA_CobO_BtuR"/>
    <property type="match status" value="1"/>
</dbReference>
<evidence type="ECO:0000313" key="11">
    <source>
        <dbReference type="EMBL" id="MBK7677071.1"/>
    </source>
</evidence>
<dbReference type="GO" id="GO:0008817">
    <property type="term" value="F:corrinoid adenosyltransferase activity"/>
    <property type="evidence" value="ECO:0007669"/>
    <property type="project" value="UniProtKB-EC"/>
</dbReference>
<comment type="function">
    <text evidence="5">Required for both de novo synthesis of the corrin ring for the assimilation of exogenous corrinoids. Participates in the adenosylation of a variety of incomplete and complete corrinoids.</text>
</comment>
<dbReference type="Gene3D" id="3.40.50.300">
    <property type="entry name" value="P-loop containing nucleotide triphosphate hydrolases"/>
    <property type="match status" value="1"/>
</dbReference>
<evidence type="ECO:0000256" key="9">
    <source>
        <dbReference type="ARBA" id="ARBA00048555"/>
    </source>
</evidence>
<protein>
    <recommendedName>
        <fullName evidence="3">corrinoid adenosyltransferase</fullName>
        <ecNumber evidence="3">2.5.1.17</ecNumber>
    </recommendedName>
    <alternativeName>
        <fullName evidence="6">Cob(II)alamin adenosyltransferase</fullName>
    </alternativeName>
    <alternativeName>
        <fullName evidence="8">Cob(II)yrinic acid a,c-diamide adenosyltransferase</fullName>
    </alternativeName>
    <alternativeName>
        <fullName evidence="7">Cobinamide/cobalamin adenosyltransferase</fullName>
    </alternativeName>
</protein>
<evidence type="ECO:0000256" key="1">
    <source>
        <dbReference type="ARBA" id="ARBA00005121"/>
    </source>
</evidence>
<evidence type="ECO:0000256" key="5">
    <source>
        <dbReference type="ARBA" id="ARBA00024929"/>
    </source>
</evidence>
<evidence type="ECO:0000256" key="8">
    <source>
        <dbReference type="ARBA" id="ARBA00033354"/>
    </source>
</evidence>
<dbReference type="PANTHER" id="PTHR46638">
    <property type="entry name" value="CORRINOID ADENOSYLTRANSFERASE"/>
    <property type="match status" value="1"/>
</dbReference>
<dbReference type="AlphaFoldDB" id="A0A935Q3V7"/>
<evidence type="ECO:0000256" key="4">
    <source>
        <dbReference type="ARBA" id="ARBA00023244"/>
    </source>
</evidence>
<dbReference type="GO" id="GO:0006779">
    <property type="term" value="P:porphyrin-containing compound biosynthetic process"/>
    <property type="evidence" value="ECO:0007669"/>
    <property type="project" value="UniProtKB-KW"/>
</dbReference>
<dbReference type="GO" id="GO:0005524">
    <property type="term" value="F:ATP binding"/>
    <property type="evidence" value="ECO:0007669"/>
    <property type="project" value="InterPro"/>
</dbReference>
<accession>A0A935Q3V7</accession>
<dbReference type="GO" id="GO:0009236">
    <property type="term" value="P:cobalamin biosynthetic process"/>
    <property type="evidence" value="ECO:0007669"/>
    <property type="project" value="InterPro"/>
</dbReference>
<dbReference type="Proteomes" id="UP000697998">
    <property type="component" value="Unassembled WGS sequence"/>
</dbReference>
<dbReference type="InterPro" id="IPR027417">
    <property type="entry name" value="P-loop_NTPase"/>
</dbReference>
<evidence type="ECO:0000256" key="7">
    <source>
        <dbReference type="ARBA" id="ARBA00033334"/>
    </source>
</evidence>
<dbReference type="PANTHER" id="PTHR46638:SF1">
    <property type="entry name" value="CORRINOID ADENOSYLTRANSFERASE"/>
    <property type="match status" value="1"/>
</dbReference>
<name>A0A935Q3V7_9PROT</name>
<dbReference type="SUPFAM" id="SSF52540">
    <property type="entry name" value="P-loop containing nucleoside triphosphate hydrolases"/>
    <property type="match status" value="1"/>
</dbReference>
<comment type="catalytic activity">
    <reaction evidence="9">
        <text>2 cob(II)yrinate a,c diamide + reduced [electron-transfer flavoprotein] + 2 ATP = 2 adenosylcob(III)yrinate a,c-diamide + 2 triphosphate + oxidized [electron-transfer flavoprotein] + 3 H(+)</text>
        <dbReference type="Rhea" id="RHEA:11528"/>
        <dbReference type="Rhea" id="RHEA-COMP:10685"/>
        <dbReference type="Rhea" id="RHEA-COMP:10686"/>
        <dbReference type="ChEBI" id="CHEBI:15378"/>
        <dbReference type="ChEBI" id="CHEBI:18036"/>
        <dbReference type="ChEBI" id="CHEBI:30616"/>
        <dbReference type="ChEBI" id="CHEBI:57692"/>
        <dbReference type="ChEBI" id="CHEBI:58307"/>
        <dbReference type="ChEBI" id="CHEBI:58503"/>
        <dbReference type="ChEBI" id="CHEBI:58537"/>
        <dbReference type="EC" id="2.5.1.17"/>
    </reaction>
</comment>
<comment type="pathway">
    <text evidence="1">Cofactor biosynthesis; adenosylcobalamin biosynthesis; adenosylcobalamin from cob(II)yrinate a,c-diamide: step 2/7.</text>
</comment>
<evidence type="ECO:0000256" key="2">
    <source>
        <dbReference type="ARBA" id="ARBA00007487"/>
    </source>
</evidence>
<comment type="similarity">
    <text evidence="2">Belongs to the Cob(I)alamin adenosyltransferase family.</text>
</comment>
<reference evidence="11 12" key="1">
    <citation type="submission" date="2020-10" db="EMBL/GenBank/DDBJ databases">
        <title>Connecting structure to function with the recovery of over 1000 high-quality activated sludge metagenome-assembled genomes encoding full-length rRNA genes using long-read sequencing.</title>
        <authorList>
            <person name="Singleton C.M."/>
            <person name="Petriglieri F."/>
            <person name="Kristensen J.M."/>
            <person name="Kirkegaard R.H."/>
            <person name="Michaelsen T.Y."/>
            <person name="Andersen M.H."/>
            <person name="Karst S.M."/>
            <person name="Dueholm M.S."/>
            <person name="Nielsen P.H."/>
            <person name="Albertsen M."/>
        </authorList>
    </citation>
    <scope>NUCLEOTIDE SEQUENCE [LARGE SCALE GENOMIC DNA]</scope>
    <source>
        <strain evidence="11">EsbW_18-Q3-R4-48_BATAC.285</strain>
    </source>
</reference>
<dbReference type="InterPro" id="IPR003724">
    <property type="entry name" value="CblAdoTrfase_CobA"/>
</dbReference>
<organism evidence="11 12">
    <name type="scientific">Candidatus Accumulibacter proximus</name>
    <dbReference type="NCBI Taxonomy" id="2954385"/>
    <lineage>
        <taxon>Bacteria</taxon>
        <taxon>Pseudomonadati</taxon>
        <taxon>Pseudomonadota</taxon>
        <taxon>Betaproteobacteria</taxon>
        <taxon>Candidatus Accumulibacter</taxon>
    </lineage>
</organism>
<evidence type="ECO:0000256" key="6">
    <source>
        <dbReference type="ARBA" id="ARBA00031529"/>
    </source>
</evidence>
<comment type="caution">
    <text evidence="11">The sequence shown here is derived from an EMBL/GenBank/DDBJ whole genome shotgun (WGS) entry which is preliminary data.</text>
</comment>
<gene>
    <name evidence="11" type="ORF">IPJ27_21265</name>
</gene>
<dbReference type="EC" id="2.5.1.17" evidence="3"/>
<evidence type="ECO:0000256" key="3">
    <source>
        <dbReference type="ARBA" id="ARBA00012454"/>
    </source>
</evidence>
<evidence type="ECO:0000256" key="10">
    <source>
        <dbReference type="ARBA" id="ARBA00048692"/>
    </source>
</evidence>
<proteinExistence type="inferred from homology"/>
<sequence length="67" mass="7195">MPTHEERMQNKQAVVRGRIESAQHERGILLLNTGNGKGKSSAAFGVLARALGHGLRAGIRAMPGVEY</sequence>
<keyword evidence="4" id="KW-0627">Porphyrin biosynthesis</keyword>
<dbReference type="EMBL" id="JADJMH010000034">
    <property type="protein sequence ID" value="MBK7677071.1"/>
    <property type="molecule type" value="Genomic_DNA"/>
</dbReference>